<dbReference type="PANTHER" id="PTHR24148">
    <property type="entry name" value="ANKYRIN REPEAT DOMAIN-CONTAINING PROTEIN 39 HOMOLOG-RELATED"/>
    <property type="match status" value="1"/>
</dbReference>
<dbReference type="PANTHER" id="PTHR24148:SF64">
    <property type="entry name" value="HETEROKARYON INCOMPATIBILITY DOMAIN-CONTAINING PROTEIN"/>
    <property type="match status" value="1"/>
</dbReference>
<proteinExistence type="predicted"/>
<gene>
    <name evidence="1" type="ORF">L207DRAFT_641674</name>
</gene>
<sequence>MLGRRRQFHDPKADSSAIGLSLINLLSDLAIEPRMKASVNKDRIYALLGMANDTELLGIHPDYSESTSCEDKIIRPSGQLSKNAFFTASGPESLRSAYIIAGTGLDGVTLKGYLVDVIEDLVPGWTPRDDPMKDGLPQLGKYLESIRNLCDRSNAKAWVNIVEIYTKASDRADAHIRIPIADHEMNTDQFGIGGLQGATALSQRTYASLLEHIEGKLKPPADAAALKDVTCYNLCMSDQLFRKPFLAKKAYVGLVPNHSKVVDVLIIFRGGKFPSVVRGNGDGTYRFIGDAYVHGIMYGQFTEKELVLMNSF</sequence>
<accession>A0A2J6QVX2</accession>
<dbReference type="OrthoDB" id="2157530at2759"/>
<reference evidence="1 2" key="1">
    <citation type="submission" date="2016-04" db="EMBL/GenBank/DDBJ databases">
        <title>A degradative enzymes factory behind the ericoid mycorrhizal symbiosis.</title>
        <authorList>
            <consortium name="DOE Joint Genome Institute"/>
            <person name="Martino E."/>
            <person name="Morin E."/>
            <person name="Grelet G."/>
            <person name="Kuo A."/>
            <person name="Kohler A."/>
            <person name="Daghino S."/>
            <person name="Barry K."/>
            <person name="Choi C."/>
            <person name="Cichocki N."/>
            <person name="Clum A."/>
            <person name="Copeland A."/>
            <person name="Hainaut M."/>
            <person name="Haridas S."/>
            <person name="Labutti K."/>
            <person name="Lindquist E."/>
            <person name="Lipzen A."/>
            <person name="Khouja H.-R."/>
            <person name="Murat C."/>
            <person name="Ohm R."/>
            <person name="Olson A."/>
            <person name="Spatafora J."/>
            <person name="Veneault-Fourrey C."/>
            <person name="Henrissat B."/>
            <person name="Grigoriev I."/>
            <person name="Martin F."/>
            <person name="Perotto S."/>
        </authorList>
    </citation>
    <scope>NUCLEOTIDE SEQUENCE [LARGE SCALE GENOMIC DNA]</scope>
    <source>
        <strain evidence="1 2">F</strain>
    </source>
</reference>
<dbReference type="EMBL" id="KZ613967">
    <property type="protein sequence ID" value="PMD30418.1"/>
    <property type="molecule type" value="Genomic_DNA"/>
</dbReference>
<keyword evidence="2" id="KW-1185">Reference proteome</keyword>
<dbReference type="InterPro" id="IPR052895">
    <property type="entry name" value="HetReg/Transcr_Mod"/>
</dbReference>
<protein>
    <submittedName>
        <fullName evidence="1">Uncharacterized protein</fullName>
    </submittedName>
</protein>
<dbReference type="Pfam" id="PF26639">
    <property type="entry name" value="Het-6_barrel"/>
    <property type="match status" value="1"/>
</dbReference>
<name>A0A2J6QVX2_HYAVF</name>
<evidence type="ECO:0000313" key="2">
    <source>
        <dbReference type="Proteomes" id="UP000235786"/>
    </source>
</evidence>
<evidence type="ECO:0000313" key="1">
    <source>
        <dbReference type="EMBL" id="PMD30418.1"/>
    </source>
</evidence>
<dbReference type="AlphaFoldDB" id="A0A2J6QVX2"/>
<dbReference type="Proteomes" id="UP000235786">
    <property type="component" value="Unassembled WGS sequence"/>
</dbReference>
<organism evidence="1 2">
    <name type="scientific">Hyaloscypha variabilis (strain UAMH 11265 / GT02V1 / F)</name>
    <name type="common">Meliniomyces variabilis</name>
    <dbReference type="NCBI Taxonomy" id="1149755"/>
    <lineage>
        <taxon>Eukaryota</taxon>
        <taxon>Fungi</taxon>
        <taxon>Dikarya</taxon>
        <taxon>Ascomycota</taxon>
        <taxon>Pezizomycotina</taxon>
        <taxon>Leotiomycetes</taxon>
        <taxon>Helotiales</taxon>
        <taxon>Hyaloscyphaceae</taxon>
        <taxon>Hyaloscypha</taxon>
        <taxon>Hyaloscypha variabilis</taxon>
    </lineage>
</organism>